<evidence type="ECO:0000313" key="1">
    <source>
        <dbReference type="EMBL" id="MCD7457358.1"/>
    </source>
</evidence>
<gene>
    <name evidence="1" type="ORF">HAX54_034923</name>
</gene>
<proteinExistence type="predicted"/>
<keyword evidence="2" id="KW-1185">Reference proteome</keyword>
<reference evidence="1 2" key="1">
    <citation type="journal article" date="2021" name="BMC Genomics">
        <title>Datura genome reveals duplications of psychoactive alkaloid biosynthetic genes and high mutation rate following tissue culture.</title>
        <authorList>
            <person name="Rajewski A."/>
            <person name="Carter-House D."/>
            <person name="Stajich J."/>
            <person name="Litt A."/>
        </authorList>
    </citation>
    <scope>NUCLEOTIDE SEQUENCE [LARGE SCALE GENOMIC DNA]</scope>
    <source>
        <strain evidence="1">AR-01</strain>
    </source>
</reference>
<protein>
    <submittedName>
        <fullName evidence="1">Uncharacterized protein</fullName>
    </submittedName>
</protein>
<evidence type="ECO:0000313" key="2">
    <source>
        <dbReference type="Proteomes" id="UP000823775"/>
    </source>
</evidence>
<accession>A0ABS8SEN4</accession>
<name>A0ABS8SEN4_DATST</name>
<sequence length="75" mass="8450">MLEVLELDNCSLLTSVSLDLPRLQNIRLVHCRNAVSNCPHMINITKCTQKISFAEAGKLDNNCITVSEFARSRPY</sequence>
<organism evidence="1 2">
    <name type="scientific">Datura stramonium</name>
    <name type="common">Jimsonweed</name>
    <name type="synonym">Common thornapple</name>
    <dbReference type="NCBI Taxonomy" id="4076"/>
    <lineage>
        <taxon>Eukaryota</taxon>
        <taxon>Viridiplantae</taxon>
        <taxon>Streptophyta</taxon>
        <taxon>Embryophyta</taxon>
        <taxon>Tracheophyta</taxon>
        <taxon>Spermatophyta</taxon>
        <taxon>Magnoliopsida</taxon>
        <taxon>eudicotyledons</taxon>
        <taxon>Gunneridae</taxon>
        <taxon>Pentapetalae</taxon>
        <taxon>asterids</taxon>
        <taxon>lamiids</taxon>
        <taxon>Solanales</taxon>
        <taxon>Solanaceae</taxon>
        <taxon>Solanoideae</taxon>
        <taxon>Datureae</taxon>
        <taxon>Datura</taxon>
    </lineage>
</organism>
<dbReference type="Proteomes" id="UP000823775">
    <property type="component" value="Unassembled WGS sequence"/>
</dbReference>
<comment type="caution">
    <text evidence="1">The sequence shown here is derived from an EMBL/GenBank/DDBJ whole genome shotgun (WGS) entry which is preliminary data.</text>
</comment>
<dbReference type="EMBL" id="JACEIK010000453">
    <property type="protein sequence ID" value="MCD7457358.1"/>
    <property type="molecule type" value="Genomic_DNA"/>
</dbReference>